<dbReference type="SMART" id="SM00730">
    <property type="entry name" value="PSN"/>
    <property type="match status" value="1"/>
</dbReference>
<comment type="similarity">
    <text evidence="2">Belongs to the peptidase A22B family.</text>
</comment>
<feature type="transmembrane region" description="Helical" evidence="8">
    <location>
        <begin position="186"/>
        <end position="205"/>
    </location>
</feature>
<feature type="transmembrane region" description="Helical" evidence="8">
    <location>
        <begin position="161"/>
        <end position="180"/>
    </location>
</feature>
<keyword evidence="5" id="KW-0256">Endoplasmic reticulum</keyword>
<dbReference type="GO" id="GO:0006465">
    <property type="term" value="P:signal peptide processing"/>
    <property type="evidence" value="ECO:0007669"/>
    <property type="project" value="TreeGrafter"/>
</dbReference>
<proteinExistence type="inferred from homology"/>
<comment type="caution">
    <text evidence="9">The sequence shown here is derived from an EMBL/GenBank/DDBJ whole genome shotgun (WGS) entry which is preliminary data.</text>
</comment>
<evidence type="ECO:0000256" key="2">
    <source>
        <dbReference type="ARBA" id="ARBA00006859"/>
    </source>
</evidence>
<evidence type="ECO:0000256" key="5">
    <source>
        <dbReference type="ARBA" id="ARBA00022824"/>
    </source>
</evidence>
<dbReference type="PANTHER" id="PTHR12174:SF23">
    <property type="entry name" value="MINOR HISTOCOMPATIBILITY ANTIGEN H13"/>
    <property type="match status" value="1"/>
</dbReference>
<keyword evidence="10" id="KW-1185">Reference proteome</keyword>
<feature type="transmembrane region" description="Helical" evidence="8">
    <location>
        <begin position="293"/>
        <end position="316"/>
    </location>
</feature>
<keyword evidence="7 8" id="KW-0472">Membrane</keyword>
<reference evidence="9 10" key="1">
    <citation type="submission" date="2019-08" db="EMBL/GenBank/DDBJ databases">
        <title>Whole genome of Aphis craccivora.</title>
        <authorList>
            <person name="Voronova N.V."/>
            <person name="Shulinski R.S."/>
            <person name="Bandarenka Y.V."/>
            <person name="Zhorov D.G."/>
            <person name="Warner D."/>
        </authorList>
    </citation>
    <scope>NUCLEOTIDE SEQUENCE [LARGE SCALE GENOMIC DNA]</scope>
    <source>
        <strain evidence="9">180601</strain>
        <tissue evidence="9">Whole Body</tissue>
    </source>
</reference>
<comment type="subcellular location">
    <subcellularLocation>
        <location evidence="1">Endoplasmic reticulum membrane</location>
        <topology evidence="1">Multi-pass membrane protein</topology>
    </subcellularLocation>
</comment>
<feature type="transmembrane region" description="Helical" evidence="8">
    <location>
        <begin position="104"/>
        <end position="124"/>
    </location>
</feature>
<feature type="transmembrane region" description="Helical" evidence="8">
    <location>
        <begin position="78"/>
        <end position="98"/>
    </location>
</feature>
<evidence type="ECO:0000256" key="3">
    <source>
        <dbReference type="ARBA" id="ARBA00022692"/>
    </source>
</evidence>
<evidence type="ECO:0000313" key="10">
    <source>
        <dbReference type="Proteomes" id="UP000478052"/>
    </source>
</evidence>
<keyword evidence="3 8" id="KW-0812">Transmembrane</keyword>
<dbReference type="OrthoDB" id="29661at2759"/>
<keyword evidence="6 8" id="KW-1133">Transmembrane helix</keyword>
<sequence length="365" mass="40907">MAEVVDDIIKTLNETSGTDTENVLKKIPATTEGMLIAYTSLVVMALVPIFFGSFRSVELQIKNKLKKEVPESMTEKDAMMFPVIASGALFTLYIIFRVFSKEHINLLVTLYFYVLGVAALNNILGSKFSAILPKSIPKTKYQLQFTESSSEKKHDWINVKFTLHDVLCLVLCATLGTFYLYSKHWIANNIFGLAFAINGIELLHLNTIKIGCILLCGLFVYDIFWVFGTNVMVTVAKSFDAPIKLVFPQDLLENGILAAKNFAMLGLGDIVIPGIFIAFMLRFDQSLKRKTNTYFNATFLAYFLGLLTTVFIMHVFKAAQPALLYLVPACLITPMLVALVCGDFKTLFSYEDHKMEPEKASKKSK</sequence>
<dbReference type="Proteomes" id="UP000478052">
    <property type="component" value="Unassembled WGS sequence"/>
</dbReference>
<feature type="transmembrane region" description="Helical" evidence="8">
    <location>
        <begin position="35"/>
        <end position="57"/>
    </location>
</feature>
<evidence type="ECO:0000256" key="4">
    <source>
        <dbReference type="ARBA" id="ARBA00022801"/>
    </source>
</evidence>
<evidence type="ECO:0000256" key="7">
    <source>
        <dbReference type="ARBA" id="ARBA00023136"/>
    </source>
</evidence>
<organism evidence="9 10">
    <name type="scientific">Aphis craccivora</name>
    <name type="common">Cowpea aphid</name>
    <dbReference type="NCBI Taxonomy" id="307492"/>
    <lineage>
        <taxon>Eukaryota</taxon>
        <taxon>Metazoa</taxon>
        <taxon>Ecdysozoa</taxon>
        <taxon>Arthropoda</taxon>
        <taxon>Hexapoda</taxon>
        <taxon>Insecta</taxon>
        <taxon>Pterygota</taxon>
        <taxon>Neoptera</taxon>
        <taxon>Paraneoptera</taxon>
        <taxon>Hemiptera</taxon>
        <taxon>Sternorrhyncha</taxon>
        <taxon>Aphidomorpha</taxon>
        <taxon>Aphidoidea</taxon>
        <taxon>Aphididae</taxon>
        <taxon>Aphidini</taxon>
        <taxon>Aphis</taxon>
        <taxon>Aphis</taxon>
    </lineage>
</organism>
<dbReference type="GO" id="GO:0042500">
    <property type="term" value="F:aspartic endopeptidase activity, intramembrane cleaving"/>
    <property type="evidence" value="ECO:0007669"/>
    <property type="project" value="InterPro"/>
</dbReference>
<feature type="transmembrane region" description="Helical" evidence="8">
    <location>
        <begin position="256"/>
        <end position="281"/>
    </location>
</feature>
<gene>
    <name evidence="9" type="ORF">FWK35_00012987</name>
</gene>
<dbReference type="GO" id="GO:0098554">
    <property type="term" value="C:cytoplasmic side of endoplasmic reticulum membrane"/>
    <property type="evidence" value="ECO:0007669"/>
    <property type="project" value="TreeGrafter"/>
</dbReference>
<dbReference type="Pfam" id="PF04258">
    <property type="entry name" value="Peptidase_A22B"/>
    <property type="match status" value="1"/>
</dbReference>
<dbReference type="AlphaFoldDB" id="A0A6G0ZH59"/>
<dbReference type="PANTHER" id="PTHR12174">
    <property type="entry name" value="SIGNAL PEPTIDE PEPTIDASE"/>
    <property type="match status" value="1"/>
</dbReference>
<feature type="transmembrane region" description="Helical" evidence="8">
    <location>
        <begin position="322"/>
        <end position="341"/>
    </location>
</feature>
<evidence type="ECO:0000256" key="6">
    <source>
        <dbReference type="ARBA" id="ARBA00022989"/>
    </source>
</evidence>
<protein>
    <submittedName>
        <fullName evidence="9">Minor histocompatibility antigen H13</fullName>
    </submittedName>
</protein>
<dbReference type="InterPro" id="IPR007369">
    <property type="entry name" value="Peptidase_A22B_SPP"/>
</dbReference>
<dbReference type="EMBL" id="VUJU01000431">
    <property type="protein sequence ID" value="KAF0770465.1"/>
    <property type="molecule type" value="Genomic_DNA"/>
</dbReference>
<dbReference type="GO" id="GO:0033619">
    <property type="term" value="P:membrane protein proteolysis"/>
    <property type="evidence" value="ECO:0007669"/>
    <property type="project" value="TreeGrafter"/>
</dbReference>
<evidence type="ECO:0000313" key="9">
    <source>
        <dbReference type="EMBL" id="KAF0770465.1"/>
    </source>
</evidence>
<dbReference type="InterPro" id="IPR006639">
    <property type="entry name" value="Preselin/SPP"/>
</dbReference>
<name>A0A6G0ZH59_APHCR</name>
<dbReference type="GO" id="GO:0098553">
    <property type="term" value="C:lumenal side of endoplasmic reticulum membrane"/>
    <property type="evidence" value="ECO:0007669"/>
    <property type="project" value="TreeGrafter"/>
</dbReference>
<evidence type="ECO:0000256" key="1">
    <source>
        <dbReference type="ARBA" id="ARBA00004477"/>
    </source>
</evidence>
<keyword evidence="4" id="KW-0378">Hydrolase</keyword>
<accession>A0A6G0ZH59</accession>
<feature type="transmembrane region" description="Helical" evidence="8">
    <location>
        <begin position="212"/>
        <end position="236"/>
    </location>
</feature>
<evidence type="ECO:0000256" key="8">
    <source>
        <dbReference type="SAM" id="Phobius"/>
    </source>
</evidence>